<dbReference type="OrthoDB" id="6434695at2759"/>
<dbReference type="AlphaFoldDB" id="A0A9N9MJB3"/>
<keyword evidence="1" id="KW-1133">Transmembrane helix</keyword>
<protein>
    <submittedName>
        <fullName evidence="2">Uncharacterized protein</fullName>
    </submittedName>
</protein>
<accession>A0A9N9MJB3</accession>
<reference evidence="2" key="1">
    <citation type="submission" date="2022-01" db="EMBL/GenBank/DDBJ databases">
        <authorList>
            <person name="King R."/>
        </authorList>
    </citation>
    <scope>NUCLEOTIDE SEQUENCE</scope>
</reference>
<evidence type="ECO:0000313" key="3">
    <source>
        <dbReference type="Proteomes" id="UP001152799"/>
    </source>
</evidence>
<proteinExistence type="predicted"/>
<feature type="transmembrane region" description="Helical" evidence="1">
    <location>
        <begin position="12"/>
        <end position="32"/>
    </location>
</feature>
<sequence>MPLDKNRHETWFKRNMMFIVTIPLVIGIHWGWLKLQQDPTLVDPKYRRNLPYYDMYQIAKKYFTGESAEPLPEKREDKEIFKD</sequence>
<dbReference type="Proteomes" id="UP001152799">
    <property type="component" value="Chromosome 2"/>
</dbReference>
<evidence type="ECO:0000313" key="2">
    <source>
        <dbReference type="EMBL" id="CAG9764893.1"/>
    </source>
</evidence>
<name>A0A9N9MJB3_9CUCU</name>
<keyword evidence="1" id="KW-0472">Membrane</keyword>
<keyword evidence="1" id="KW-0812">Transmembrane</keyword>
<keyword evidence="3" id="KW-1185">Reference proteome</keyword>
<gene>
    <name evidence="2" type="ORF">CEUTPL_LOCUS5517</name>
</gene>
<organism evidence="2 3">
    <name type="scientific">Ceutorhynchus assimilis</name>
    <name type="common">cabbage seed weevil</name>
    <dbReference type="NCBI Taxonomy" id="467358"/>
    <lineage>
        <taxon>Eukaryota</taxon>
        <taxon>Metazoa</taxon>
        <taxon>Ecdysozoa</taxon>
        <taxon>Arthropoda</taxon>
        <taxon>Hexapoda</taxon>
        <taxon>Insecta</taxon>
        <taxon>Pterygota</taxon>
        <taxon>Neoptera</taxon>
        <taxon>Endopterygota</taxon>
        <taxon>Coleoptera</taxon>
        <taxon>Polyphaga</taxon>
        <taxon>Cucujiformia</taxon>
        <taxon>Curculionidae</taxon>
        <taxon>Ceutorhynchinae</taxon>
        <taxon>Ceutorhynchus</taxon>
    </lineage>
</organism>
<evidence type="ECO:0000256" key="1">
    <source>
        <dbReference type="SAM" id="Phobius"/>
    </source>
</evidence>
<dbReference type="EMBL" id="OU892278">
    <property type="protein sequence ID" value="CAG9764893.1"/>
    <property type="molecule type" value="Genomic_DNA"/>
</dbReference>